<sequence>MKEQLESFDKSNLDLVNLYKLFKSASDDRLILRFQLPLGTKVIRMRVNERGKLFLNKDELSYPPMSCVQKFGRANIPGHPMFYGSFFAQDDFSPEPRMIVLTEVSNNILDKTSSLVERQTYALFIVQEDLKLIAFPFIGSYDRPCSDIQKLQNQWNSIDKGGISYDSVELMTYMSNQIATKFSSSSDYSILANYIYYLLYINEGTKDIDGIVYPTVRMDGNGFNLAIKPKSADTKLRFIQATECYMCKRQDYITVLNIQDGISIDKLGSLTYSPNKTYDESETKRFTEDLAFLN</sequence>
<dbReference type="RefSeq" id="WP_154278446.1">
    <property type="nucleotide sequence ID" value="NZ_JBKVAD010000010.1"/>
</dbReference>
<evidence type="ECO:0008006" key="2">
    <source>
        <dbReference type="Google" id="ProtNLM"/>
    </source>
</evidence>
<protein>
    <recommendedName>
        <fullName evidence="2">RES domain-containing protein</fullName>
    </recommendedName>
</protein>
<proteinExistence type="predicted"/>
<dbReference type="EMBL" id="WKLP01000058">
    <property type="protein sequence ID" value="MRY14628.1"/>
    <property type="molecule type" value="Genomic_DNA"/>
</dbReference>
<organism evidence="1">
    <name type="scientific">Parabacteroides goldsteinii</name>
    <dbReference type="NCBI Taxonomy" id="328812"/>
    <lineage>
        <taxon>Bacteria</taxon>
        <taxon>Pseudomonadati</taxon>
        <taxon>Bacteroidota</taxon>
        <taxon>Bacteroidia</taxon>
        <taxon>Bacteroidales</taxon>
        <taxon>Tannerellaceae</taxon>
        <taxon>Parabacteroides</taxon>
    </lineage>
</organism>
<comment type="caution">
    <text evidence="1">The sequence shown here is derived from an EMBL/GenBank/DDBJ whole genome shotgun (WGS) entry which is preliminary data.</text>
</comment>
<accession>A0A6G1ZLI3</accession>
<name>A0A6G1ZLI3_9BACT</name>
<gene>
    <name evidence="1" type="ORF">GKE01_24675</name>
</gene>
<dbReference type="AlphaFoldDB" id="A0A6G1ZLI3"/>
<reference evidence="1" key="1">
    <citation type="journal article" date="2019" name="Nat. Med.">
        <title>A library of human gut bacterial isolates paired with longitudinal multiomics data enables mechanistic microbiome research.</title>
        <authorList>
            <person name="Poyet M."/>
            <person name="Groussin M."/>
            <person name="Gibbons S.M."/>
            <person name="Avila-Pacheco J."/>
            <person name="Jiang X."/>
            <person name="Kearney S.M."/>
            <person name="Perrotta A.R."/>
            <person name="Berdy B."/>
            <person name="Zhao S."/>
            <person name="Lieberman T.D."/>
            <person name="Swanson P.K."/>
            <person name="Smith M."/>
            <person name="Roesemann S."/>
            <person name="Alexander J.E."/>
            <person name="Rich S.A."/>
            <person name="Livny J."/>
            <person name="Vlamakis H."/>
            <person name="Clish C."/>
            <person name="Bullock K."/>
            <person name="Deik A."/>
            <person name="Scott J."/>
            <person name="Pierce K.A."/>
            <person name="Xavier R.J."/>
            <person name="Alm E.J."/>
        </authorList>
    </citation>
    <scope>NUCLEOTIDE SEQUENCE</scope>
    <source>
        <strain evidence="1">BIOML-A4</strain>
    </source>
</reference>
<evidence type="ECO:0000313" key="1">
    <source>
        <dbReference type="EMBL" id="MRY14628.1"/>
    </source>
</evidence>